<evidence type="ECO:0000256" key="6">
    <source>
        <dbReference type="ARBA" id="ARBA00022857"/>
    </source>
</evidence>
<dbReference type="Pfam" id="PF03971">
    <property type="entry name" value="IDH"/>
    <property type="match status" value="1"/>
</dbReference>
<evidence type="ECO:0000256" key="4">
    <source>
        <dbReference type="ARBA" id="ARBA00022723"/>
    </source>
</evidence>
<gene>
    <name evidence="11" type="ORF">QTA56_11075</name>
</gene>
<evidence type="ECO:0000256" key="1">
    <source>
        <dbReference type="ARBA" id="ARBA00001946"/>
    </source>
</evidence>
<dbReference type="EC" id="1.1.1.42" evidence="10"/>
<comment type="caution">
    <text evidence="11">The sequence shown here is derived from an EMBL/GenBank/DDBJ whole genome shotgun (WGS) entry which is preliminary data.</text>
</comment>
<comment type="cofactor">
    <cofactor evidence="1">
        <name>Mg(2+)</name>
        <dbReference type="ChEBI" id="CHEBI:18420"/>
    </cofactor>
</comment>
<dbReference type="PANTHER" id="PTHR36999">
    <property type="entry name" value="ISOCITRATE DEHYDROGENASE [NADP]"/>
    <property type="match status" value="1"/>
</dbReference>
<dbReference type="PIRSF" id="PIRSF009407">
    <property type="entry name" value="IDH_monmr"/>
    <property type="match status" value="1"/>
</dbReference>
<keyword evidence="2 10" id="KW-0329">Glyoxylate bypass</keyword>
<keyword evidence="6 10" id="KW-0521">NADP</keyword>
<keyword evidence="7 10" id="KW-0560">Oxidoreductase</keyword>
<accession>A0ABT7WQ09</accession>
<evidence type="ECO:0000256" key="2">
    <source>
        <dbReference type="ARBA" id="ARBA00022435"/>
    </source>
</evidence>
<protein>
    <recommendedName>
        <fullName evidence="10">Isocitrate dehydrogenase [NADP]</fullName>
        <ecNumber evidence="10">1.1.1.42</ecNumber>
    </recommendedName>
    <alternativeName>
        <fullName evidence="10">Oxalosuccinate decarboxylase</fullName>
    </alternativeName>
</protein>
<comment type="catalytic activity">
    <reaction evidence="8 10">
        <text>D-threo-isocitrate + NADP(+) = 2-oxoglutarate + CO2 + NADPH</text>
        <dbReference type="Rhea" id="RHEA:19629"/>
        <dbReference type="ChEBI" id="CHEBI:15562"/>
        <dbReference type="ChEBI" id="CHEBI:16526"/>
        <dbReference type="ChEBI" id="CHEBI:16810"/>
        <dbReference type="ChEBI" id="CHEBI:57783"/>
        <dbReference type="ChEBI" id="CHEBI:58349"/>
        <dbReference type="EC" id="1.1.1.42"/>
    </reaction>
</comment>
<dbReference type="Proteomes" id="UP001168524">
    <property type="component" value="Unassembled WGS sequence"/>
</dbReference>
<evidence type="ECO:0000256" key="8">
    <source>
        <dbReference type="ARBA" id="ARBA00023554"/>
    </source>
</evidence>
<proteinExistence type="inferred from homology"/>
<name>A0ABT7WQ09_9GAMM</name>
<dbReference type="SUPFAM" id="SSF53659">
    <property type="entry name" value="Isocitrate/Isopropylmalate dehydrogenase-like"/>
    <property type="match status" value="1"/>
</dbReference>
<sequence length="743" mass="82590">MAGGKSKIIYTLTDEAPLLATYSLLPIIETFTKPAGIEIVKSDISVAARVLAEFSDYLSDEQKVTNNLAELGRLTQDPDTNIIKLPNISASVAQLVACIKELQSKGYAIPDYPENPVTEEEKAIKDRYGKCLGSAVNPVLREGNSDRRAPAAVKNYARKHPHSMSEWKQWSQTHVSHMEEGDFYHGEKSMTLDHARNVKMELITKTGETIVLKPKVALQDGEIIDSMFMSKKALCEFYEKQLEDCREAGILFSLHVKATMMKVSHPIVFGHCVKIYYKDAFEKHGKLFDELGINVNNGMAGLYEKIATLPTSLREEIIEDLHACQEHRPRLAMVDSAKGIDNFHSPNDVIVDASMPAMIRGGGKMWGADGKPYDCKAVMPESTFARIYQEMINFCKWNGNFDPKTMGTVPNVGLMAQKAEEYGSHDKTFEIPEAGIANITDLDTGEVLMTQNVEQGDIWRMCQVKDAPIRDWVKLAVTRARNSGMPAIFWLDPYRPHENELIKKVEKYLKEHDTDGLDIQIMSQVRAMRYTLERVARGLDTISVTGNILRDYLTDLFPIMELGTSAKMLSIVPLMAGGGMYETGAGGSAPKHVQQLVEENHLRWDSLGEFLALAVSLEELGIKEDNARAKLLAKTLDQATGKLLDNDKSPSRRTGELDNRGSHFYLALYWAEALAAQDEDAELKAQFTPLAKALAENEQKIVNEFSQVQGKAADIGGYYAADPAKVNAVMRPSETFNAALATV</sequence>
<evidence type="ECO:0000256" key="7">
    <source>
        <dbReference type="ARBA" id="ARBA00023002"/>
    </source>
</evidence>
<organism evidence="11 12">
    <name type="scientific">Acinetobacter thutiue</name>
    <dbReference type="NCBI Taxonomy" id="2998078"/>
    <lineage>
        <taxon>Bacteria</taxon>
        <taxon>Pseudomonadati</taxon>
        <taxon>Pseudomonadota</taxon>
        <taxon>Gammaproteobacteria</taxon>
        <taxon>Moraxellales</taxon>
        <taxon>Moraxellaceae</taxon>
        <taxon>Acinetobacter</taxon>
    </lineage>
</organism>
<keyword evidence="3 10" id="KW-0816">Tricarboxylic acid cycle</keyword>
<evidence type="ECO:0000313" key="11">
    <source>
        <dbReference type="EMBL" id="MDN0014769.1"/>
    </source>
</evidence>
<comment type="similarity">
    <text evidence="9 10">Belongs to the monomeric-type IDH family.</text>
</comment>
<evidence type="ECO:0000256" key="9">
    <source>
        <dbReference type="ARBA" id="ARBA00046318"/>
    </source>
</evidence>
<dbReference type="EMBL" id="JAUDZE010000004">
    <property type="protein sequence ID" value="MDN0014769.1"/>
    <property type="molecule type" value="Genomic_DNA"/>
</dbReference>
<dbReference type="PANTHER" id="PTHR36999:SF1">
    <property type="entry name" value="ISOCITRATE DEHYDROGENASE (NADP(+))"/>
    <property type="match status" value="1"/>
</dbReference>
<evidence type="ECO:0000256" key="3">
    <source>
        <dbReference type="ARBA" id="ARBA00022532"/>
    </source>
</evidence>
<keyword evidence="5" id="KW-0460">Magnesium</keyword>
<dbReference type="RefSeq" id="WP_267981010.1">
    <property type="nucleotide sequence ID" value="NZ_JAPQKF010000004.1"/>
</dbReference>
<keyword evidence="4" id="KW-0479">Metal-binding</keyword>
<dbReference type="InterPro" id="IPR004436">
    <property type="entry name" value="Isocitrate_DH_NADP_mono"/>
</dbReference>
<dbReference type="GO" id="GO:0004450">
    <property type="term" value="F:isocitrate dehydrogenase (NADP+) activity"/>
    <property type="evidence" value="ECO:0007669"/>
    <property type="project" value="UniProtKB-EC"/>
</dbReference>
<evidence type="ECO:0000313" key="12">
    <source>
        <dbReference type="Proteomes" id="UP001168524"/>
    </source>
</evidence>
<evidence type="ECO:0000256" key="10">
    <source>
        <dbReference type="PIRNR" id="PIRNR009407"/>
    </source>
</evidence>
<dbReference type="NCBIfam" id="TIGR00178">
    <property type="entry name" value="monomer_idh"/>
    <property type="match status" value="1"/>
</dbReference>
<keyword evidence="12" id="KW-1185">Reference proteome</keyword>
<evidence type="ECO:0000256" key="5">
    <source>
        <dbReference type="ARBA" id="ARBA00022842"/>
    </source>
</evidence>
<reference evidence="11" key="1">
    <citation type="submission" date="2023-06" db="EMBL/GenBank/DDBJ databases">
        <title>Two novel species of Acinetobacter isolated from motorbike repairing workshop in Vietnam.</title>
        <authorList>
            <person name="Le N.T.T."/>
        </authorList>
    </citation>
    <scope>NUCLEOTIDE SEQUENCE</scope>
    <source>
        <strain evidence="11">VNH17</strain>
    </source>
</reference>